<dbReference type="InterPro" id="IPR014284">
    <property type="entry name" value="RNA_pol_sigma-70_dom"/>
</dbReference>
<dbReference type="NCBIfam" id="TIGR02985">
    <property type="entry name" value="Sig70_bacteroi1"/>
    <property type="match status" value="1"/>
</dbReference>
<dbReference type="PANTHER" id="PTHR43133">
    <property type="entry name" value="RNA POLYMERASE ECF-TYPE SIGMA FACTO"/>
    <property type="match status" value="1"/>
</dbReference>
<keyword evidence="3" id="KW-0731">Sigma factor</keyword>
<evidence type="ECO:0000256" key="3">
    <source>
        <dbReference type="ARBA" id="ARBA00023082"/>
    </source>
</evidence>
<dbReference type="PANTHER" id="PTHR43133:SF46">
    <property type="entry name" value="RNA POLYMERASE SIGMA-70 FACTOR ECF SUBFAMILY"/>
    <property type="match status" value="1"/>
</dbReference>
<keyword evidence="4" id="KW-0804">Transcription</keyword>
<name>A0A6N8KWG9_9SPHI</name>
<evidence type="ECO:0000313" key="8">
    <source>
        <dbReference type="Proteomes" id="UP000435036"/>
    </source>
</evidence>
<dbReference type="SUPFAM" id="SSF88946">
    <property type="entry name" value="Sigma2 domain of RNA polymerase sigma factors"/>
    <property type="match status" value="1"/>
</dbReference>
<dbReference type="InterPro" id="IPR007627">
    <property type="entry name" value="RNA_pol_sigma70_r2"/>
</dbReference>
<dbReference type="EMBL" id="WSQA01000003">
    <property type="protein sequence ID" value="MVZ61436.1"/>
    <property type="molecule type" value="Genomic_DNA"/>
</dbReference>
<dbReference type="InterPro" id="IPR013325">
    <property type="entry name" value="RNA_pol_sigma_r2"/>
</dbReference>
<feature type="domain" description="RNA polymerase sigma-70 region 2" evidence="5">
    <location>
        <begin position="25"/>
        <end position="90"/>
    </location>
</feature>
<dbReference type="Pfam" id="PF08281">
    <property type="entry name" value="Sigma70_r4_2"/>
    <property type="match status" value="1"/>
</dbReference>
<dbReference type="Gene3D" id="1.10.1740.10">
    <property type="match status" value="1"/>
</dbReference>
<evidence type="ECO:0000256" key="2">
    <source>
        <dbReference type="ARBA" id="ARBA00023015"/>
    </source>
</evidence>
<protein>
    <submittedName>
        <fullName evidence="7">RNA polymerase sigma-70 factor</fullName>
    </submittedName>
</protein>
<dbReference type="Proteomes" id="UP000435036">
    <property type="component" value="Unassembled WGS sequence"/>
</dbReference>
<keyword evidence="8" id="KW-1185">Reference proteome</keyword>
<dbReference type="NCBIfam" id="TIGR02937">
    <property type="entry name" value="sigma70-ECF"/>
    <property type="match status" value="1"/>
</dbReference>
<dbReference type="InterPro" id="IPR014327">
    <property type="entry name" value="RNA_pol_sigma70_bacteroid"/>
</dbReference>
<dbReference type="InterPro" id="IPR036388">
    <property type="entry name" value="WH-like_DNA-bd_sf"/>
</dbReference>
<evidence type="ECO:0000256" key="4">
    <source>
        <dbReference type="ARBA" id="ARBA00023163"/>
    </source>
</evidence>
<dbReference type="Pfam" id="PF04542">
    <property type="entry name" value="Sigma70_r2"/>
    <property type="match status" value="1"/>
</dbReference>
<comment type="similarity">
    <text evidence="1">Belongs to the sigma-70 factor family. ECF subfamily.</text>
</comment>
<reference evidence="7 8" key="1">
    <citation type="submission" date="2019-12" db="EMBL/GenBank/DDBJ databases">
        <authorList>
            <person name="Dong K."/>
        </authorList>
    </citation>
    <scope>NUCLEOTIDE SEQUENCE [LARGE SCALE GENOMIC DNA]</scope>
    <source>
        <strain evidence="7 8">JCM 31225</strain>
    </source>
</reference>
<feature type="domain" description="RNA polymerase sigma factor 70 region 4 type 2" evidence="6">
    <location>
        <begin position="122"/>
        <end position="174"/>
    </location>
</feature>
<dbReference type="GO" id="GO:0003677">
    <property type="term" value="F:DNA binding"/>
    <property type="evidence" value="ECO:0007669"/>
    <property type="project" value="InterPro"/>
</dbReference>
<dbReference type="GO" id="GO:0016987">
    <property type="term" value="F:sigma factor activity"/>
    <property type="evidence" value="ECO:0007669"/>
    <property type="project" value="UniProtKB-KW"/>
</dbReference>
<dbReference type="InterPro" id="IPR039425">
    <property type="entry name" value="RNA_pol_sigma-70-like"/>
</dbReference>
<proteinExistence type="inferred from homology"/>
<dbReference type="Gene3D" id="1.10.10.10">
    <property type="entry name" value="Winged helix-like DNA-binding domain superfamily/Winged helix DNA-binding domain"/>
    <property type="match status" value="1"/>
</dbReference>
<organism evidence="7 8">
    <name type="scientific">Sphingobacterium humi</name>
    <dbReference type="NCBI Taxonomy" id="1796905"/>
    <lineage>
        <taxon>Bacteria</taxon>
        <taxon>Pseudomonadati</taxon>
        <taxon>Bacteroidota</taxon>
        <taxon>Sphingobacteriia</taxon>
        <taxon>Sphingobacteriales</taxon>
        <taxon>Sphingobacteriaceae</taxon>
        <taxon>Sphingobacterium</taxon>
    </lineage>
</organism>
<evidence type="ECO:0000259" key="5">
    <source>
        <dbReference type="Pfam" id="PF04542"/>
    </source>
</evidence>
<dbReference type="CDD" id="cd06171">
    <property type="entry name" value="Sigma70_r4"/>
    <property type="match status" value="1"/>
</dbReference>
<evidence type="ECO:0000313" key="7">
    <source>
        <dbReference type="EMBL" id="MVZ61436.1"/>
    </source>
</evidence>
<dbReference type="AlphaFoldDB" id="A0A6N8KWG9"/>
<gene>
    <name evidence="7" type="ORF">GQF63_05320</name>
</gene>
<dbReference type="GO" id="GO:0006352">
    <property type="term" value="P:DNA-templated transcription initiation"/>
    <property type="evidence" value="ECO:0007669"/>
    <property type="project" value="InterPro"/>
</dbReference>
<comment type="caution">
    <text evidence="7">The sequence shown here is derived from an EMBL/GenBank/DDBJ whole genome shotgun (WGS) entry which is preliminary data.</text>
</comment>
<dbReference type="InterPro" id="IPR013249">
    <property type="entry name" value="RNA_pol_sigma70_r4_t2"/>
</dbReference>
<evidence type="ECO:0000259" key="6">
    <source>
        <dbReference type="Pfam" id="PF08281"/>
    </source>
</evidence>
<dbReference type="SUPFAM" id="SSF88659">
    <property type="entry name" value="Sigma3 and sigma4 domains of RNA polymerase sigma factors"/>
    <property type="match status" value="1"/>
</dbReference>
<accession>A0A6N8KWG9</accession>
<sequence length="201" mass="23301">MPQAMPYDQLLIALAEGKEQAYKQLFQQYWSHIYGVVLSLVKSREQAEDISQEIFTKLYHNRQQLKGVQDLQSYLFIIARNTSIDFLRKKVLTTANLETLIGYFQDPQPLPDGLLEYKELDQKLKDAIAQLPTQVREVFIKSRVEGLSHEEIAKELGISVFSSKTYVVRALQRIRKFMESHDELAMLLLLASLVAQQQQFH</sequence>
<evidence type="ECO:0000256" key="1">
    <source>
        <dbReference type="ARBA" id="ARBA00010641"/>
    </source>
</evidence>
<keyword evidence="2" id="KW-0805">Transcription regulation</keyword>
<dbReference type="OrthoDB" id="799938at2"/>
<dbReference type="InterPro" id="IPR013324">
    <property type="entry name" value="RNA_pol_sigma_r3/r4-like"/>
</dbReference>